<protein>
    <submittedName>
        <fullName evidence="1">Uncharacterized protein</fullName>
    </submittedName>
</protein>
<dbReference type="Proteomes" id="UP000179241">
    <property type="component" value="Unassembled WGS sequence"/>
</dbReference>
<evidence type="ECO:0000313" key="1">
    <source>
        <dbReference type="EMBL" id="OGM78341.1"/>
    </source>
</evidence>
<proteinExistence type="predicted"/>
<dbReference type="EMBL" id="MGHU01000002">
    <property type="protein sequence ID" value="OGM78341.1"/>
    <property type="molecule type" value="Genomic_DNA"/>
</dbReference>
<sequence length="76" mass="8734">MGESKERKGTVKNLLGNVKDKLRVCRFAHHLRTRGVRVRTLEGLQRQQLRGNLFKSGMPTSDNIEVIEVTFENPEN</sequence>
<accession>A0A1F8CPY6</accession>
<evidence type="ECO:0000313" key="2">
    <source>
        <dbReference type="Proteomes" id="UP000179241"/>
    </source>
</evidence>
<comment type="caution">
    <text evidence="1">The sequence shown here is derived from an EMBL/GenBank/DDBJ whole genome shotgun (WGS) entry which is preliminary data.</text>
</comment>
<organism evidence="1 2">
    <name type="scientific">Candidatus Woesebacteria bacterium RIFOXYA1_FULL_43_9</name>
    <dbReference type="NCBI Taxonomy" id="1802534"/>
    <lineage>
        <taxon>Bacteria</taxon>
        <taxon>Candidatus Woeseibacteriota</taxon>
    </lineage>
</organism>
<reference evidence="1 2" key="1">
    <citation type="journal article" date="2016" name="Nat. Commun.">
        <title>Thousands of microbial genomes shed light on interconnected biogeochemical processes in an aquifer system.</title>
        <authorList>
            <person name="Anantharaman K."/>
            <person name="Brown C.T."/>
            <person name="Hug L.A."/>
            <person name="Sharon I."/>
            <person name="Castelle C.J."/>
            <person name="Probst A.J."/>
            <person name="Thomas B.C."/>
            <person name="Singh A."/>
            <person name="Wilkins M.J."/>
            <person name="Karaoz U."/>
            <person name="Brodie E.L."/>
            <person name="Williams K.H."/>
            <person name="Hubbard S.S."/>
            <person name="Banfield J.F."/>
        </authorList>
    </citation>
    <scope>NUCLEOTIDE SEQUENCE [LARGE SCALE GENOMIC DNA]</scope>
</reference>
<gene>
    <name evidence="1" type="ORF">A2188_01705</name>
</gene>
<dbReference type="AlphaFoldDB" id="A0A1F8CPY6"/>
<name>A0A1F8CPY6_9BACT</name>